<feature type="region of interest" description="Disordered" evidence="1">
    <location>
        <begin position="264"/>
        <end position="302"/>
    </location>
</feature>
<sequence length="302" mass="32919">MNPLLPVVTSVLFWVAAMCLVAGVAIVGPRRLYGVGGNLVPYLRESRREVAVLLVVLVVSGVGRPALQSVSEVFGLRLTGAILALEGDFVAWLQGNFQSPRLTLYFSSIYVFGYAFLLVFPFIAYAALPRSTTLKRLIVAYTLNYALGLVLYTVVLAYGPRNVMPDAVTSLLYTFNPNFQTLTGEVNVETNVFPSLHTSLSVTVATFAALTREEYPAWTPIAWWIAGSVVVSTMYLGIHWLTDVVFGTALALGCVYAAYRYVDPDEEDGSDGTEPDDGESDDGESDDAEPDETEPESWETNA</sequence>
<evidence type="ECO:0000313" key="5">
    <source>
        <dbReference type="Proteomes" id="UP000323537"/>
    </source>
</evidence>
<gene>
    <name evidence="4" type="ORF">SAMN04488066_12239</name>
</gene>
<protein>
    <submittedName>
        <fullName evidence="4">Membrane-associated phospholipid phosphatase</fullName>
    </submittedName>
</protein>
<dbReference type="OrthoDB" id="329477at2157"/>
<dbReference type="CDD" id="cd03386">
    <property type="entry name" value="PAP2_Aur1_like"/>
    <property type="match status" value="1"/>
</dbReference>
<reference evidence="4 5" key="1">
    <citation type="submission" date="2016-10" db="EMBL/GenBank/DDBJ databases">
        <authorList>
            <person name="Varghese N."/>
            <person name="Submissions S."/>
        </authorList>
    </citation>
    <scope>NUCLEOTIDE SEQUENCE [LARGE SCALE GENOMIC DNA]</scope>
    <source>
        <strain evidence="4 5">CGMCC 1.6377</strain>
    </source>
</reference>
<dbReference type="Gene3D" id="1.20.144.10">
    <property type="entry name" value="Phosphatidic acid phosphatase type 2/haloperoxidase"/>
    <property type="match status" value="1"/>
</dbReference>
<dbReference type="InterPro" id="IPR036938">
    <property type="entry name" value="PAP2/HPO_sf"/>
</dbReference>
<evidence type="ECO:0000256" key="2">
    <source>
        <dbReference type="SAM" id="Phobius"/>
    </source>
</evidence>
<dbReference type="SMART" id="SM00014">
    <property type="entry name" value="acidPPc"/>
    <property type="match status" value="1"/>
</dbReference>
<dbReference type="Pfam" id="PF14378">
    <property type="entry name" value="PAP2_3"/>
    <property type="match status" value="1"/>
</dbReference>
<dbReference type="InterPro" id="IPR026841">
    <property type="entry name" value="Aur1/Ipt1"/>
</dbReference>
<feature type="transmembrane region" description="Helical" evidence="2">
    <location>
        <begin position="102"/>
        <end position="126"/>
    </location>
</feature>
<dbReference type="AlphaFoldDB" id="A0A1I3CGE5"/>
<evidence type="ECO:0000313" key="4">
    <source>
        <dbReference type="EMBL" id="SFH73555.1"/>
    </source>
</evidence>
<evidence type="ECO:0000259" key="3">
    <source>
        <dbReference type="SMART" id="SM00014"/>
    </source>
</evidence>
<dbReference type="SUPFAM" id="SSF48317">
    <property type="entry name" value="Acid phosphatase/Vanadium-dependent haloperoxidase"/>
    <property type="match status" value="1"/>
</dbReference>
<keyword evidence="2" id="KW-1133">Transmembrane helix</keyword>
<accession>A0A1I3CGE5</accession>
<proteinExistence type="predicted"/>
<dbReference type="InterPro" id="IPR000326">
    <property type="entry name" value="PAP2/HPO"/>
</dbReference>
<keyword evidence="2" id="KW-0812">Transmembrane</keyword>
<feature type="transmembrane region" description="Helical" evidence="2">
    <location>
        <begin position="50"/>
        <end position="67"/>
    </location>
</feature>
<keyword evidence="2" id="KW-0472">Membrane</keyword>
<feature type="transmembrane region" description="Helical" evidence="2">
    <location>
        <begin position="217"/>
        <end position="238"/>
    </location>
</feature>
<organism evidence="4 5">
    <name type="scientific">Halorubrum aquaticum</name>
    <dbReference type="NCBI Taxonomy" id="387340"/>
    <lineage>
        <taxon>Archaea</taxon>
        <taxon>Methanobacteriati</taxon>
        <taxon>Methanobacteriota</taxon>
        <taxon>Stenosarchaea group</taxon>
        <taxon>Halobacteria</taxon>
        <taxon>Halobacteriales</taxon>
        <taxon>Haloferacaceae</taxon>
        <taxon>Halorubrum</taxon>
    </lineage>
</organism>
<keyword evidence="5" id="KW-1185">Reference proteome</keyword>
<evidence type="ECO:0000256" key="1">
    <source>
        <dbReference type="SAM" id="MobiDB-lite"/>
    </source>
</evidence>
<dbReference type="GO" id="GO:0016020">
    <property type="term" value="C:membrane"/>
    <property type="evidence" value="ECO:0007669"/>
    <property type="project" value="UniProtKB-SubCell"/>
</dbReference>
<name>A0A1I3CGE5_9EURY</name>
<dbReference type="RefSeq" id="WP_149785479.1">
    <property type="nucleotide sequence ID" value="NZ_BAAADP010000003.1"/>
</dbReference>
<dbReference type="EMBL" id="FOPZ01000022">
    <property type="protein sequence ID" value="SFH73555.1"/>
    <property type="molecule type" value="Genomic_DNA"/>
</dbReference>
<feature type="transmembrane region" description="Helical" evidence="2">
    <location>
        <begin position="138"/>
        <end position="158"/>
    </location>
</feature>
<feature type="domain" description="Phosphatidic acid phosphatase type 2/haloperoxidase" evidence="3">
    <location>
        <begin position="139"/>
        <end position="259"/>
    </location>
</feature>
<dbReference type="Proteomes" id="UP000323537">
    <property type="component" value="Unassembled WGS sequence"/>
</dbReference>
<feature type="transmembrane region" description="Helical" evidence="2">
    <location>
        <begin position="12"/>
        <end position="29"/>
    </location>
</feature>